<keyword evidence="2" id="KW-1185">Reference proteome</keyword>
<reference evidence="1 2" key="1">
    <citation type="submission" date="2017-12" db="EMBL/GenBank/DDBJ databases">
        <title>Sequencing, de novo assembly and annotation of complete genome of a new Thraustochytrid species, strain FCC1311.</title>
        <authorList>
            <person name="Sedici K."/>
            <person name="Godart F."/>
            <person name="Aiese Cigliano R."/>
            <person name="Sanseverino W."/>
            <person name="Barakat M."/>
            <person name="Ortet P."/>
            <person name="Marechal E."/>
            <person name="Cagnac O."/>
            <person name="Amato A."/>
        </authorList>
    </citation>
    <scope>NUCLEOTIDE SEQUENCE [LARGE SCALE GENOMIC DNA]</scope>
</reference>
<dbReference type="AlphaFoldDB" id="A0A2R5FE22"/>
<comment type="caution">
    <text evidence="1">The sequence shown here is derived from an EMBL/GenBank/DDBJ whole genome shotgun (WGS) entry which is preliminary data.</text>
</comment>
<organism evidence="1 2">
    <name type="scientific">Hondaea fermentalgiana</name>
    <dbReference type="NCBI Taxonomy" id="2315210"/>
    <lineage>
        <taxon>Eukaryota</taxon>
        <taxon>Sar</taxon>
        <taxon>Stramenopiles</taxon>
        <taxon>Bigyra</taxon>
        <taxon>Labyrinthulomycetes</taxon>
        <taxon>Thraustochytrida</taxon>
        <taxon>Thraustochytriidae</taxon>
        <taxon>Hondaea</taxon>
    </lineage>
</organism>
<dbReference type="EMBL" id="BEYU01001287">
    <property type="protein sequence ID" value="GBG16185.1"/>
    <property type="molecule type" value="Genomic_DNA"/>
</dbReference>
<evidence type="ECO:0000313" key="2">
    <source>
        <dbReference type="Proteomes" id="UP000241890"/>
    </source>
</evidence>
<proteinExistence type="predicted"/>
<evidence type="ECO:0000313" key="1">
    <source>
        <dbReference type="EMBL" id="GBG16185.1"/>
    </source>
</evidence>
<gene>
    <name evidence="1" type="ORF">FCC1311_116602</name>
</gene>
<accession>A0A2R5FE22</accession>
<protein>
    <submittedName>
        <fullName evidence="1">Uncharacterized protein</fullName>
    </submittedName>
</protein>
<feature type="non-terminal residue" evidence="1">
    <location>
        <position position="1"/>
    </location>
</feature>
<dbReference type="Proteomes" id="UP000241890">
    <property type="component" value="Unassembled WGS sequence"/>
</dbReference>
<dbReference type="InParanoid" id="A0A2R5FE22"/>
<name>A0A2R5FE22_9STRA</name>
<sequence length="60" mass="6784">NLEKVMNGSFLNAISDLEAPHFFLCFMGNTWPYPICKAKVKSKGLELLIVKSKLPDIIFL</sequence>